<evidence type="ECO:0000313" key="6">
    <source>
        <dbReference type="Proteomes" id="UP000550260"/>
    </source>
</evidence>
<dbReference type="EMBL" id="PJMY01000003">
    <property type="protein sequence ID" value="PKV96326.1"/>
    <property type="molecule type" value="Genomic_DNA"/>
</dbReference>
<comment type="caution">
    <text evidence="4">The sequence shown here is derived from an EMBL/GenBank/DDBJ whole genome shotgun (WGS) entry which is preliminary data.</text>
</comment>
<evidence type="ECO:0000259" key="2">
    <source>
        <dbReference type="PROSITE" id="PS51819"/>
    </source>
</evidence>
<accession>A0A8E2B845</accession>
<reference evidence="3 6" key="2">
    <citation type="submission" date="2020-08" db="EMBL/GenBank/DDBJ databases">
        <title>Amycolatopsis echigonensis JCM 21831.</title>
        <authorList>
            <person name="Tedsree N."/>
            <person name="Kuncharoen N."/>
            <person name="Likhitwitayawuid K."/>
            <person name="Tanasupawat S."/>
        </authorList>
    </citation>
    <scope>NUCLEOTIDE SEQUENCE [LARGE SCALE GENOMIC DNA]</scope>
    <source>
        <strain evidence="3 6">JCM 21831</strain>
    </source>
</reference>
<dbReference type="InterPro" id="IPR004360">
    <property type="entry name" value="Glyas_Fos-R_dOase_dom"/>
</dbReference>
<feature type="region of interest" description="Disordered" evidence="1">
    <location>
        <begin position="77"/>
        <end position="102"/>
    </location>
</feature>
<dbReference type="CDD" id="cd06587">
    <property type="entry name" value="VOC"/>
    <property type="match status" value="1"/>
</dbReference>
<dbReference type="PROSITE" id="PS51819">
    <property type="entry name" value="VOC"/>
    <property type="match status" value="1"/>
</dbReference>
<dbReference type="Gene3D" id="3.10.180.10">
    <property type="entry name" value="2,3-Dihydroxybiphenyl 1,2-Dioxygenase, domain 1"/>
    <property type="match status" value="1"/>
</dbReference>
<organism evidence="4 5">
    <name type="scientific">Amycolatopsis echigonensis</name>
    <dbReference type="NCBI Taxonomy" id="2576905"/>
    <lineage>
        <taxon>Bacteria</taxon>
        <taxon>Bacillati</taxon>
        <taxon>Actinomycetota</taxon>
        <taxon>Actinomycetes</taxon>
        <taxon>Pseudonocardiales</taxon>
        <taxon>Pseudonocardiaceae</taxon>
        <taxon>Amycolatopsis</taxon>
    </lineage>
</organism>
<dbReference type="InterPro" id="IPR037523">
    <property type="entry name" value="VOC_core"/>
</dbReference>
<dbReference type="AlphaFoldDB" id="A0A2N3WR15"/>
<evidence type="ECO:0000313" key="4">
    <source>
        <dbReference type="EMBL" id="PKV96326.1"/>
    </source>
</evidence>
<reference evidence="4 5" key="1">
    <citation type="submission" date="2017-12" db="EMBL/GenBank/DDBJ databases">
        <title>Sequencing the genomes of 1000 Actinobacteria strains.</title>
        <authorList>
            <person name="Klenk H.-P."/>
        </authorList>
    </citation>
    <scope>NUCLEOTIDE SEQUENCE [LARGE SCALE GENOMIC DNA]</scope>
    <source>
        <strain evidence="4 5">DSM 45165</strain>
    </source>
</reference>
<dbReference type="EMBL" id="JACJHR010000040">
    <property type="protein sequence ID" value="MBB2502578.1"/>
    <property type="molecule type" value="Genomic_DNA"/>
</dbReference>
<gene>
    <name evidence="4" type="ORF">ATK30_7267</name>
    <name evidence="3" type="ORF">H5411_25995</name>
</gene>
<sequence>MIRRVLAQCTVSELKRAEEWYSALFDRGPDARPMPGLLEWHLGDTFGLQVWSEPDRAGRSTVVFEETDLDAAAARATKAGVPHDGPQPGGGARILPLADPDGNRVVFSGK</sequence>
<dbReference type="InterPro" id="IPR029068">
    <property type="entry name" value="Glyas_Bleomycin-R_OHBP_Dase"/>
</dbReference>
<evidence type="ECO:0000256" key="1">
    <source>
        <dbReference type="SAM" id="MobiDB-lite"/>
    </source>
</evidence>
<dbReference type="OrthoDB" id="2453533at2"/>
<evidence type="ECO:0000313" key="5">
    <source>
        <dbReference type="Proteomes" id="UP000233750"/>
    </source>
</evidence>
<dbReference type="RefSeq" id="WP_101439207.1">
    <property type="nucleotide sequence ID" value="NZ_JACJHR010000040.1"/>
</dbReference>
<dbReference type="SUPFAM" id="SSF54593">
    <property type="entry name" value="Glyoxalase/Bleomycin resistance protein/Dihydroxybiphenyl dioxygenase"/>
    <property type="match status" value="1"/>
</dbReference>
<dbReference type="Pfam" id="PF00903">
    <property type="entry name" value="Glyoxalase"/>
    <property type="match status" value="1"/>
</dbReference>
<feature type="domain" description="VOC" evidence="2">
    <location>
        <begin position="3"/>
        <end position="110"/>
    </location>
</feature>
<protein>
    <submittedName>
        <fullName evidence="3">VOC family protein</fullName>
    </submittedName>
</protein>
<proteinExistence type="predicted"/>
<evidence type="ECO:0000313" key="3">
    <source>
        <dbReference type="EMBL" id="MBB2502578.1"/>
    </source>
</evidence>
<name>A0A2N3WR15_9PSEU</name>
<accession>A0A2N3WR15</accession>
<keyword evidence="5" id="KW-1185">Reference proteome</keyword>
<dbReference type="Proteomes" id="UP000233750">
    <property type="component" value="Unassembled WGS sequence"/>
</dbReference>
<dbReference type="Proteomes" id="UP000550260">
    <property type="component" value="Unassembled WGS sequence"/>
</dbReference>